<dbReference type="KEGG" id="pfaa:MM59RIKEN_18470"/>
<evidence type="ECO:0000259" key="1">
    <source>
        <dbReference type="PROSITE" id="PS50994"/>
    </source>
</evidence>
<keyword evidence="3" id="KW-1185">Reference proteome</keyword>
<proteinExistence type="predicted"/>
<dbReference type="InterPro" id="IPR012337">
    <property type="entry name" value="RNaseH-like_sf"/>
</dbReference>
<protein>
    <recommendedName>
        <fullName evidence="1">Integrase catalytic domain-containing protein</fullName>
    </recommendedName>
</protein>
<dbReference type="AlphaFoldDB" id="A0A810Q8E0"/>
<gene>
    <name evidence="2" type="ORF">MM59RIKEN_18470</name>
</gene>
<dbReference type="GO" id="GO:0015074">
    <property type="term" value="P:DNA integration"/>
    <property type="evidence" value="ECO:0007669"/>
    <property type="project" value="InterPro"/>
</dbReference>
<dbReference type="Proteomes" id="UP000679848">
    <property type="component" value="Chromosome"/>
</dbReference>
<reference evidence="2" key="1">
    <citation type="submission" date="2020-09" db="EMBL/GenBank/DDBJ databases">
        <title>New species isolated from human feces.</title>
        <authorList>
            <person name="Kitahara M."/>
            <person name="Shigeno Y."/>
            <person name="Shime M."/>
            <person name="Matsumoto Y."/>
            <person name="Nakamura S."/>
            <person name="Motooka D."/>
            <person name="Fukuoka S."/>
            <person name="Nishikawa H."/>
            <person name="Benno Y."/>
        </authorList>
    </citation>
    <scope>NUCLEOTIDE SEQUENCE</scope>
    <source>
        <strain evidence="2">MM59</strain>
    </source>
</reference>
<dbReference type="PROSITE" id="PS50994">
    <property type="entry name" value="INTEGRASE"/>
    <property type="match status" value="1"/>
</dbReference>
<dbReference type="SUPFAM" id="SSF53098">
    <property type="entry name" value="Ribonuclease H-like"/>
    <property type="match status" value="1"/>
</dbReference>
<dbReference type="InterPro" id="IPR001584">
    <property type="entry name" value="Integrase_cat-core"/>
</dbReference>
<sequence length="103" mass="11899">MVRMKKYRSYRGEVGSVASNLLARDFHAERPKQKWVTDVPEFSLFGSKLYLSPVLDLYNGEIISYAISERANYHQVDEMLDKAFSRLPDGGGLILHLEQGWQY</sequence>
<dbReference type="PANTHER" id="PTHR46889:SF4">
    <property type="entry name" value="TRANSPOSASE INSO FOR INSERTION SEQUENCE ELEMENT IS911B-RELATED"/>
    <property type="match status" value="1"/>
</dbReference>
<feature type="domain" description="Integrase catalytic" evidence="1">
    <location>
        <begin position="27"/>
        <end position="103"/>
    </location>
</feature>
<dbReference type="EMBL" id="AP023420">
    <property type="protein sequence ID" value="BCK84528.1"/>
    <property type="molecule type" value="Genomic_DNA"/>
</dbReference>
<organism evidence="2 3">
    <name type="scientific">Pusillibacter faecalis</name>
    <dbReference type="NCBI Taxonomy" id="2714358"/>
    <lineage>
        <taxon>Bacteria</taxon>
        <taxon>Bacillati</taxon>
        <taxon>Bacillota</taxon>
        <taxon>Clostridia</taxon>
        <taxon>Eubacteriales</taxon>
        <taxon>Oscillospiraceae</taxon>
        <taxon>Pusillibacter</taxon>
    </lineage>
</organism>
<dbReference type="InterPro" id="IPR050900">
    <property type="entry name" value="Transposase_IS3/IS150/IS904"/>
</dbReference>
<accession>A0A810Q8E0</accession>
<dbReference type="PANTHER" id="PTHR46889">
    <property type="entry name" value="TRANSPOSASE INSF FOR INSERTION SEQUENCE IS3B-RELATED"/>
    <property type="match status" value="1"/>
</dbReference>
<evidence type="ECO:0000313" key="2">
    <source>
        <dbReference type="EMBL" id="BCK84528.1"/>
    </source>
</evidence>
<name>A0A810Q8E0_9FIRM</name>
<dbReference type="Pfam" id="PF00665">
    <property type="entry name" value="rve"/>
    <property type="match status" value="1"/>
</dbReference>
<evidence type="ECO:0000313" key="3">
    <source>
        <dbReference type="Proteomes" id="UP000679848"/>
    </source>
</evidence>